<protein>
    <recommendedName>
        <fullName evidence="4">F-box domain-containing protein</fullName>
    </recommendedName>
</protein>
<dbReference type="CDD" id="cd09917">
    <property type="entry name" value="F-box_SF"/>
    <property type="match status" value="1"/>
</dbReference>
<evidence type="ECO:0008006" key="4">
    <source>
        <dbReference type="Google" id="ProtNLM"/>
    </source>
</evidence>
<comment type="caution">
    <text evidence="2">The sequence shown here is derived from an EMBL/GenBank/DDBJ whole genome shotgun (WGS) entry which is preliminary data.</text>
</comment>
<keyword evidence="3" id="KW-1185">Reference proteome</keyword>
<sequence length="472" mass="53606">MSPLDSLANELRMHICSFPRPHDLCALMRVNRTFHSLIEPMLYSNMELHRPGYHEHCRYPDTISSGERRNYHENDAGDYLEDTLYQGLRYTAQAFDLLKAFENPDSDNLQSFVRTSRSQAIANQVRFLCLGTDLYHDEQKLVDPWGTIASFRNLEHLELTVGWPYDYKDWDSAAQAFASMDHPPLDKLRTVRLRGYLPKEFVRYVCQGATGITDLELALLDRPIGSSIAYKRQNPPPGWKHIESEVDGNAWLDGENEDTASDKDSDDEDYGHECVAPRALPNLLDSGIDLAAHFSSLTRLTLCRPAESLNPVSDIQSVYVSLKSDLAILSEWAAVIRAIRGTLEHLVLDQRPFAEEIERDATGDTEFLVRYPYGPGYERFVEHCLPALLEEIEWPNLKSIRLYGFDVPPEMAETHSSPVKPQKLGLQVEAWFKPLGVDVRSGLGRRMMYEEVSGVVSPHGDGLGGWVEEHEE</sequence>
<organism evidence="2 3">
    <name type="scientific">Mycena albidolilacea</name>
    <dbReference type="NCBI Taxonomy" id="1033008"/>
    <lineage>
        <taxon>Eukaryota</taxon>
        <taxon>Fungi</taxon>
        <taxon>Dikarya</taxon>
        <taxon>Basidiomycota</taxon>
        <taxon>Agaricomycotina</taxon>
        <taxon>Agaricomycetes</taxon>
        <taxon>Agaricomycetidae</taxon>
        <taxon>Agaricales</taxon>
        <taxon>Marasmiineae</taxon>
        <taxon>Mycenaceae</taxon>
        <taxon>Mycena</taxon>
    </lineage>
</organism>
<feature type="region of interest" description="Disordered" evidence="1">
    <location>
        <begin position="251"/>
        <end position="271"/>
    </location>
</feature>
<evidence type="ECO:0000313" key="2">
    <source>
        <dbReference type="EMBL" id="KAJ7319293.1"/>
    </source>
</evidence>
<accession>A0AAD7EFB9</accession>
<proteinExistence type="predicted"/>
<dbReference type="Proteomes" id="UP001218218">
    <property type="component" value="Unassembled WGS sequence"/>
</dbReference>
<dbReference type="AlphaFoldDB" id="A0AAD7EFB9"/>
<feature type="compositionally biased region" description="Acidic residues" evidence="1">
    <location>
        <begin position="254"/>
        <end position="270"/>
    </location>
</feature>
<reference evidence="2" key="1">
    <citation type="submission" date="2023-03" db="EMBL/GenBank/DDBJ databases">
        <title>Massive genome expansion in bonnet fungi (Mycena s.s.) driven by repeated elements and novel gene families across ecological guilds.</title>
        <authorList>
            <consortium name="Lawrence Berkeley National Laboratory"/>
            <person name="Harder C.B."/>
            <person name="Miyauchi S."/>
            <person name="Viragh M."/>
            <person name="Kuo A."/>
            <person name="Thoen E."/>
            <person name="Andreopoulos B."/>
            <person name="Lu D."/>
            <person name="Skrede I."/>
            <person name="Drula E."/>
            <person name="Henrissat B."/>
            <person name="Morin E."/>
            <person name="Kohler A."/>
            <person name="Barry K."/>
            <person name="LaButti K."/>
            <person name="Morin E."/>
            <person name="Salamov A."/>
            <person name="Lipzen A."/>
            <person name="Mereny Z."/>
            <person name="Hegedus B."/>
            <person name="Baldrian P."/>
            <person name="Stursova M."/>
            <person name="Weitz H."/>
            <person name="Taylor A."/>
            <person name="Grigoriev I.V."/>
            <person name="Nagy L.G."/>
            <person name="Martin F."/>
            <person name="Kauserud H."/>
        </authorList>
    </citation>
    <scope>NUCLEOTIDE SEQUENCE</scope>
    <source>
        <strain evidence="2">CBHHK002</strain>
    </source>
</reference>
<name>A0AAD7EFB9_9AGAR</name>
<dbReference type="SUPFAM" id="SSF81383">
    <property type="entry name" value="F-box domain"/>
    <property type="match status" value="1"/>
</dbReference>
<dbReference type="InterPro" id="IPR036047">
    <property type="entry name" value="F-box-like_dom_sf"/>
</dbReference>
<evidence type="ECO:0000313" key="3">
    <source>
        <dbReference type="Proteomes" id="UP001218218"/>
    </source>
</evidence>
<gene>
    <name evidence="2" type="ORF">DFH08DRAFT_390281</name>
</gene>
<evidence type="ECO:0000256" key="1">
    <source>
        <dbReference type="SAM" id="MobiDB-lite"/>
    </source>
</evidence>
<dbReference type="EMBL" id="JARIHO010000054">
    <property type="protein sequence ID" value="KAJ7319293.1"/>
    <property type="molecule type" value="Genomic_DNA"/>
</dbReference>